<accession>N1PFX8</accession>
<dbReference type="PANTHER" id="PTHR37544">
    <property type="entry name" value="SPRAY-RELATED"/>
    <property type="match status" value="1"/>
</dbReference>
<dbReference type="AlphaFoldDB" id="N1PFX8"/>
<sequence length="362" mass="39489">MSGAVSQFSKDESRRDEKGHLPLQNQEWIPMTLRPLSTSLLMAYCLALIIALELFNDLPSTRHGVPKSNNKAVQFATYFPTVLVVLFGIFWKRLIVDLKRVTPWSCLSSRWTLGKDSLELNYLDDLKLSLIWPAAKRRHWALLVGLLGGLVSGALVPLASALTYVDLAGINQVQVEVRHDGFDFGNTLLNSNSSLTLLKGSLGNTAWAGVANVLQSVGAPSWTTDSVVFASFHAVVESSTNRTIIANTTAITADLLCTDLMADASVDVSLDAYRNDEYNIQIAAHTRVVINLTGTDAPAGWSLQTVLKDPDTSIDPAVAWLNMSLFDQWTSVPNDTRIQLTLLEPIQASGPARFLNGTSSGY</sequence>
<feature type="transmembrane region" description="Helical" evidence="1">
    <location>
        <begin position="33"/>
        <end position="52"/>
    </location>
</feature>
<dbReference type="eggNOG" id="ENOG502SJSV">
    <property type="taxonomic scope" value="Eukaryota"/>
</dbReference>
<keyword evidence="1" id="KW-0472">Membrane</keyword>
<feature type="transmembrane region" description="Helical" evidence="1">
    <location>
        <begin position="140"/>
        <end position="165"/>
    </location>
</feature>
<name>N1PFX8_DOTSN</name>
<dbReference type="HOGENOM" id="CLU_765097_0_0_1"/>
<dbReference type="PANTHER" id="PTHR37544:SF1">
    <property type="entry name" value="PHOSPHORIBOSYLAMINOIMIDAZOLE-SUCCINOCARBOXAMIDE SYNTHASE"/>
    <property type="match status" value="1"/>
</dbReference>
<keyword evidence="1" id="KW-1133">Transmembrane helix</keyword>
<feature type="transmembrane region" description="Helical" evidence="1">
    <location>
        <begin position="72"/>
        <end position="91"/>
    </location>
</feature>
<keyword evidence="1" id="KW-0812">Transmembrane</keyword>
<protein>
    <submittedName>
        <fullName evidence="2">Uncharacterized protein</fullName>
    </submittedName>
</protein>
<reference evidence="2 3" key="2">
    <citation type="journal article" date="2012" name="PLoS Pathog.">
        <title>Diverse lifestyles and strategies of plant pathogenesis encoded in the genomes of eighteen Dothideomycetes fungi.</title>
        <authorList>
            <person name="Ohm R.A."/>
            <person name="Feau N."/>
            <person name="Henrissat B."/>
            <person name="Schoch C.L."/>
            <person name="Horwitz B.A."/>
            <person name="Barry K.W."/>
            <person name="Condon B.J."/>
            <person name="Copeland A.C."/>
            <person name="Dhillon B."/>
            <person name="Glaser F."/>
            <person name="Hesse C.N."/>
            <person name="Kosti I."/>
            <person name="LaButti K."/>
            <person name="Lindquist E.A."/>
            <person name="Lucas S."/>
            <person name="Salamov A.A."/>
            <person name="Bradshaw R.E."/>
            <person name="Ciuffetti L."/>
            <person name="Hamelin R.C."/>
            <person name="Kema G.H.J."/>
            <person name="Lawrence C."/>
            <person name="Scott J.A."/>
            <person name="Spatafora J.W."/>
            <person name="Turgeon B.G."/>
            <person name="de Wit P.J.G.M."/>
            <person name="Zhong S."/>
            <person name="Goodwin S.B."/>
            <person name="Grigoriev I.V."/>
        </authorList>
    </citation>
    <scope>NUCLEOTIDE SEQUENCE [LARGE SCALE GENOMIC DNA]</scope>
    <source>
        <strain evidence="3">NZE10 / CBS 128990</strain>
    </source>
</reference>
<organism evidence="2 3">
    <name type="scientific">Dothistroma septosporum (strain NZE10 / CBS 128990)</name>
    <name type="common">Red band needle blight fungus</name>
    <name type="synonym">Mycosphaerella pini</name>
    <dbReference type="NCBI Taxonomy" id="675120"/>
    <lineage>
        <taxon>Eukaryota</taxon>
        <taxon>Fungi</taxon>
        <taxon>Dikarya</taxon>
        <taxon>Ascomycota</taxon>
        <taxon>Pezizomycotina</taxon>
        <taxon>Dothideomycetes</taxon>
        <taxon>Dothideomycetidae</taxon>
        <taxon>Mycosphaerellales</taxon>
        <taxon>Mycosphaerellaceae</taxon>
        <taxon>Dothistroma</taxon>
    </lineage>
</organism>
<dbReference type="EMBL" id="KB446543">
    <property type="protein sequence ID" value="EME40490.1"/>
    <property type="molecule type" value="Genomic_DNA"/>
</dbReference>
<gene>
    <name evidence="2" type="ORF">DOTSEDRAFT_74155</name>
</gene>
<reference evidence="3" key="1">
    <citation type="journal article" date="2012" name="PLoS Genet.">
        <title>The genomes of the fungal plant pathogens Cladosporium fulvum and Dothistroma septosporum reveal adaptation to different hosts and lifestyles but also signatures of common ancestry.</title>
        <authorList>
            <person name="de Wit P.J.G.M."/>
            <person name="van der Burgt A."/>
            <person name="Oekmen B."/>
            <person name="Stergiopoulos I."/>
            <person name="Abd-Elsalam K.A."/>
            <person name="Aerts A.L."/>
            <person name="Bahkali A.H."/>
            <person name="Beenen H.G."/>
            <person name="Chettri P."/>
            <person name="Cox M.P."/>
            <person name="Datema E."/>
            <person name="de Vries R.P."/>
            <person name="Dhillon B."/>
            <person name="Ganley A.R."/>
            <person name="Griffiths S.A."/>
            <person name="Guo Y."/>
            <person name="Hamelin R.C."/>
            <person name="Henrissat B."/>
            <person name="Kabir M.S."/>
            <person name="Jashni M.K."/>
            <person name="Kema G."/>
            <person name="Klaubauf S."/>
            <person name="Lapidus A."/>
            <person name="Levasseur A."/>
            <person name="Lindquist E."/>
            <person name="Mehrabi R."/>
            <person name="Ohm R.A."/>
            <person name="Owen T.J."/>
            <person name="Salamov A."/>
            <person name="Schwelm A."/>
            <person name="Schijlen E."/>
            <person name="Sun H."/>
            <person name="van den Burg H.A."/>
            <person name="van Ham R.C.H.J."/>
            <person name="Zhang S."/>
            <person name="Goodwin S.B."/>
            <person name="Grigoriev I.V."/>
            <person name="Collemare J."/>
            <person name="Bradshaw R.E."/>
        </authorList>
    </citation>
    <scope>NUCLEOTIDE SEQUENCE [LARGE SCALE GENOMIC DNA]</scope>
    <source>
        <strain evidence="3">NZE10 / CBS 128990</strain>
    </source>
</reference>
<dbReference type="InterPro" id="IPR021840">
    <property type="entry name" value="DUF3433"/>
</dbReference>
<evidence type="ECO:0000313" key="2">
    <source>
        <dbReference type="EMBL" id="EME40490.1"/>
    </source>
</evidence>
<dbReference type="Pfam" id="PF11915">
    <property type="entry name" value="DUF3433"/>
    <property type="match status" value="1"/>
</dbReference>
<keyword evidence="3" id="KW-1185">Reference proteome</keyword>
<dbReference type="Proteomes" id="UP000016933">
    <property type="component" value="Unassembled WGS sequence"/>
</dbReference>
<evidence type="ECO:0000313" key="3">
    <source>
        <dbReference type="Proteomes" id="UP000016933"/>
    </source>
</evidence>
<proteinExistence type="predicted"/>
<evidence type="ECO:0000256" key="1">
    <source>
        <dbReference type="SAM" id="Phobius"/>
    </source>
</evidence>
<dbReference type="OrthoDB" id="3928543at2759"/>